<sequence>MRTYELRAYTLSSREAFDSYRTVHYPRHPTGFAHHGVGLHGLWTAQDGSLVLYALVSYAEGEDPEKVAERFMRSAEFQADMAGFDPSTIVDVTTTRFKPSAGSPLL</sequence>
<evidence type="ECO:0000313" key="2">
    <source>
        <dbReference type="EMBL" id="GGY18283.1"/>
    </source>
</evidence>
<organism evidence="2 3">
    <name type="scientific">Streptomyces minutiscleroticus</name>
    <dbReference type="NCBI Taxonomy" id="68238"/>
    <lineage>
        <taxon>Bacteria</taxon>
        <taxon>Bacillati</taxon>
        <taxon>Actinomycetota</taxon>
        <taxon>Actinomycetes</taxon>
        <taxon>Kitasatosporales</taxon>
        <taxon>Streptomycetaceae</taxon>
        <taxon>Streptomyces</taxon>
    </lineage>
</organism>
<dbReference type="SUPFAM" id="SSF54909">
    <property type="entry name" value="Dimeric alpha+beta barrel"/>
    <property type="match status" value="1"/>
</dbReference>
<dbReference type="AlphaFoldDB" id="A0A918P475"/>
<dbReference type="Proteomes" id="UP000619244">
    <property type="component" value="Unassembled WGS sequence"/>
</dbReference>
<reference evidence="2" key="1">
    <citation type="journal article" date="2014" name="Int. J. Syst. Evol. Microbiol.">
        <title>Complete genome sequence of Corynebacterium casei LMG S-19264T (=DSM 44701T), isolated from a smear-ripened cheese.</title>
        <authorList>
            <consortium name="US DOE Joint Genome Institute (JGI-PGF)"/>
            <person name="Walter F."/>
            <person name="Albersmeier A."/>
            <person name="Kalinowski J."/>
            <person name="Ruckert C."/>
        </authorList>
    </citation>
    <scope>NUCLEOTIDE SEQUENCE</scope>
    <source>
        <strain evidence="2">JCM 4790</strain>
    </source>
</reference>
<dbReference type="InterPro" id="IPR011008">
    <property type="entry name" value="Dimeric_a/b-barrel"/>
</dbReference>
<protein>
    <recommendedName>
        <fullName evidence="1">NIPSNAP domain-containing protein</fullName>
    </recommendedName>
</protein>
<dbReference type="Gene3D" id="3.30.70.100">
    <property type="match status" value="1"/>
</dbReference>
<gene>
    <name evidence="2" type="ORF">GCM10010358_81910</name>
</gene>
<accession>A0A918P475</accession>
<dbReference type="InterPro" id="IPR012577">
    <property type="entry name" value="NIPSNAP"/>
</dbReference>
<name>A0A918P475_9ACTN</name>
<proteinExistence type="predicted"/>
<dbReference type="RefSeq" id="WP_190195321.1">
    <property type="nucleotide sequence ID" value="NZ_BMVU01000126.1"/>
</dbReference>
<comment type="caution">
    <text evidence="2">The sequence shown here is derived from an EMBL/GenBank/DDBJ whole genome shotgun (WGS) entry which is preliminary data.</text>
</comment>
<evidence type="ECO:0000259" key="1">
    <source>
        <dbReference type="Pfam" id="PF07978"/>
    </source>
</evidence>
<dbReference type="EMBL" id="BMVU01000126">
    <property type="protein sequence ID" value="GGY18283.1"/>
    <property type="molecule type" value="Genomic_DNA"/>
</dbReference>
<dbReference type="Pfam" id="PF07978">
    <property type="entry name" value="NIPSNAP"/>
    <property type="match status" value="1"/>
</dbReference>
<reference evidence="2" key="2">
    <citation type="submission" date="2020-09" db="EMBL/GenBank/DDBJ databases">
        <authorList>
            <person name="Sun Q."/>
            <person name="Ohkuma M."/>
        </authorList>
    </citation>
    <scope>NUCLEOTIDE SEQUENCE</scope>
    <source>
        <strain evidence="2">JCM 4790</strain>
    </source>
</reference>
<feature type="domain" description="NIPSNAP" evidence="1">
    <location>
        <begin position="4"/>
        <end position="99"/>
    </location>
</feature>
<evidence type="ECO:0000313" key="3">
    <source>
        <dbReference type="Proteomes" id="UP000619244"/>
    </source>
</evidence>
<keyword evidence="3" id="KW-1185">Reference proteome</keyword>